<sequence length="95" mass="11343">MKNLEMPLKFIWDAEHNLMIRKIYDHQVVKQIQQMMSVVRQRRNHLPTWINPSIKKGLEAYFRDDEGFKHHRLTNVANRASPRSSKYTDGLHTVT</sequence>
<dbReference type="AlphaFoldDB" id="A0A445DSZ2"/>
<protein>
    <submittedName>
        <fullName evidence="1">Uncharacterized protein</fullName>
    </submittedName>
</protein>
<organism evidence="1 2">
    <name type="scientific">Arachis hypogaea</name>
    <name type="common">Peanut</name>
    <dbReference type="NCBI Taxonomy" id="3818"/>
    <lineage>
        <taxon>Eukaryota</taxon>
        <taxon>Viridiplantae</taxon>
        <taxon>Streptophyta</taxon>
        <taxon>Embryophyta</taxon>
        <taxon>Tracheophyta</taxon>
        <taxon>Spermatophyta</taxon>
        <taxon>Magnoliopsida</taxon>
        <taxon>eudicotyledons</taxon>
        <taxon>Gunneridae</taxon>
        <taxon>Pentapetalae</taxon>
        <taxon>rosids</taxon>
        <taxon>fabids</taxon>
        <taxon>Fabales</taxon>
        <taxon>Fabaceae</taxon>
        <taxon>Papilionoideae</taxon>
        <taxon>50 kb inversion clade</taxon>
        <taxon>dalbergioids sensu lato</taxon>
        <taxon>Dalbergieae</taxon>
        <taxon>Pterocarpus clade</taxon>
        <taxon>Arachis</taxon>
    </lineage>
</organism>
<reference evidence="1 2" key="1">
    <citation type="submission" date="2019-01" db="EMBL/GenBank/DDBJ databases">
        <title>Sequencing of cultivated peanut Arachis hypogaea provides insights into genome evolution and oil improvement.</title>
        <authorList>
            <person name="Chen X."/>
        </authorList>
    </citation>
    <scope>NUCLEOTIDE SEQUENCE [LARGE SCALE GENOMIC DNA]</scope>
    <source>
        <strain evidence="2">cv. Fuhuasheng</strain>
        <tissue evidence="1">Leaves</tissue>
    </source>
</reference>
<accession>A0A445DSZ2</accession>
<evidence type="ECO:0000313" key="2">
    <source>
        <dbReference type="Proteomes" id="UP000289738"/>
    </source>
</evidence>
<dbReference type="EMBL" id="SDMP01000003">
    <property type="protein sequence ID" value="RYR66302.1"/>
    <property type="molecule type" value="Genomic_DNA"/>
</dbReference>
<name>A0A445DSZ2_ARAHY</name>
<gene>
    <name evidence="1" type="ORF">Ahy_A03g012288</name>
</gene>
<evidence type="ECO:0000313" key="1">
    <source>
        <dbReference type="EMBL" id="RYR66302.1"/>
    </source>
</evidence>
<dbReference type="Proteomes" id="UP000289738">
    <property type="component" value="Chromosome A03"/>
</dbReference>
<proteinExistence type="predicted"/>
<comment type="caution">
    <text evidence="1">The sequence shown here is derived from an EMBL/GenBank/DDBJ whole genome shotgun (WGS) entry which is preliminary data.</text>
</comment>
<keyword evidence="2" id="KW-1185">Reference proteome</keyword>